<feature type="transmembrane region" description="Helical" evidence="6">
    <location>
        <begin position="12"/>
        <end position="30"/>
    </location>
</feature>
<reference evidence="8" key="1">
    <citation type="submission" date="2017-04" db="EMBL/GenBank/DDBJ databases">
        <authorList>
            <person name="Varghese N."/>
            <person name="Submissions S."/>
        </authorList>
    </citation>
    <scope>NUCLEOTIDE SEQUENCE [LARGE SCALE GENOMIC DNA]</scope>
    <source>
        <strain evidence="8">RKEM611</strain>
    </source>
</reference>
<accession>A0A1Y6B6X8</accession>
<sequence length="364" mass="39815">MSKASVYDWHLFKRFMRFIAFFSLGLGLSALVYRSLIVSVAISLIFTYILSPAVSKLSYSGKVGRNWIVLGVSILFFGGFISGAAAIVPTIYTELVEILKQIPRAVVYVNQKIIPIRDFMVSRGFISYEAFDKIILDLDLMRKVTTTTTDAIQKVWSSTPQVLGGALNTVLIPLMTWFFLNNMSNIRLFIQSIVPKDIQSLAQYNIRKMDIILWGVVKGQLLVALILSFLYMFGFSVIGLQSGIAIGAVAGICRIVPYLDVLVGSMLSVVVIIGQGGSLGMVMAVAVVITLVQLLDGMIVTPRIIGDRAGIHPVVVIASVIAFGDWFGILGIILAVPTVAIIVSGLQMALPYYRNSPFFKGETE</sequence>
<evidence type="ECO:0000256" key="5">
    <source>
        <dbReference type="ARBA" id="ARBA00023136"/>
    </source>
</evidence>
<dbReference type="RefSeq" id="WP_132314843.1">
    <property type="nucleotide sequence ID" value="NZ_FWZT01000001.1"/>
</dbReference>
<dbReference type="InterPro" id="IPR002549">
    <property type="entry name" value="AI-2E-like"/>
</dbReference>
<keyword evidence="4 6" id="KW-1133">Transmembrane helix</keyword>
<proteinExistence type="inferred from homology"/>
<evidence type="ECO:0000313" key="7">
    <source>
        <dbReference type="EMBL" id="SME87773.1"/>
    </source>
</evidence>
<evidence type="ECO:0000256" key="2">
    <source>
        <dbReference type="ARBA" id="ARBA00009773"/>
    </source>
</evidence>
<evidence type="ECO:0000256" key="4">
    <source>
        <dbReference type="ARBA" id="ARBA00022989"/>
    </source>
</evidence>
<feature type="transmembrane region" description="Helical" evidence="6">
    <location>
        <begin position="211"/>
        <end position="232"/>
    </location>
</feature>
<keyword evidence="5 6" id="KW-0472">Membrane</keyword>
<protein>
    <submittedName>
        <fullName evidence="7">Predicted PurR-regulated permease PerM</fullName>
    </submittedName>
</protein>
<dbReference type="AlphaFoldDB" id="A0A1Y6B6X8"/>
<evidence type="ECO:0000256" key="1">
    <source>
        <dbReference type="ARBA" id="ARBA00004141"/>
    </source>
</evidence>
<dbReference type="STRING" id="1513793.SAMN06296036_10122"/>
<dbReference type="EMBL" id="FWZT01000001">
    <property type="protein sequence ID" value="SME87773.1"/>
    <property type="molecule type" value="Genomic_DNA"/>
</dbReference>
<evidence type="ECO:0000313" key="8">
    <source>
        <dbReference type="Proteomes" id="UP000192907"/>
    </source>
</evidence>
<dbReference type="PANTHER" id="PTHR21716">
    <property type="entry name" value="TRANSMEMBRANE PROTEIN"/>
    <property type="match status" value="1"/>
</dbReference>
<dbReference type="GO" id="GO:0016020">
    <property type="term" value="C:membrane"/>
    <property type="evidence" value="ECO:0007669"/>
    <property type="project" value="UniProtKB-SubCell"/>
</dbReference>
<name>A0A1Y6B6X8_9BACT</name>
<feature type="transmembrane region" description="Helical" evidence="6">
    <location>
        <begin position="315"/>
        <end position="346"/>
    </location>
</feature>
<evidence type="ECO:0000256" key="3">
    <source>
        <dbReference type="ARBA" id="ARBA00022692"/>
    </source>
</evidence>
<keyword evidence="3 6" id="KW-0812">Transmembrane</keyword>
<dbReference type="Pfam" id="PF01594">
    <property type="entry name" value="AI-2E_transport"/>
    <property type="match status" value="1"/>
</dbReference>
<organism evidence="7 8">
    <name type="scientific">Pseudobacteriovorax antillogorgiicola</name>
    <dbReference type="NCBI Taxonomy" id="1513793"/>
    <lineage>
        <taxon>Bacteria</taxon>
        <taxon>Pseudomonadati</taxon>
        <taxon>Bdellovibrionota</taxon>
        <taxon>Oligoflexia</taxon>
        <taxon>Oligoflexales</taxon>
        <taxon>Pseudobacteriovoracaceae</taxon>
        <taxon>Pseudobacteriovorax</taxon>
    </lineage>
</organism>
<keyword evidence="8" id="KW-1185">Reference proteome</keyword>
<gene>
    <name evidence="7" type="ORF">SAMN06296036_10122</name>
</gene>
<dbReference type="OrthoDB" id="5792512at2"/>
<comment type="subcellular location">
    <subcellularLocation>
        <location evidence="1">Membrane</location>
        <topology evidence="1">Multi-pass membrane protein</topology>
    </subcellularLocation>
</comment>
<dbReference type="PANTHER" id="PTHR21716:SF64">
    <property type="entry name" value="AI-2 TRANSPORT PROTEIN TQSA"/>
    <property type="match status" value="1"/>
</dbReference>
<feature type="transmembrane region" description="Helical" evidence="6">
    <location>
        <begin position="269"/>
        <end position="295"/>
    </location>
</feature>
<feature type="transmembrane region" description="Helical" evidence="6">
    <location>
        <begin position="67"/>
        <end position="92"/>
    </location>
</feature>
<dbReference type="Proteomes" id="UP000192907">
    <property type="component" value="Unassembled WGS sequence"/>
</dbReference>
<evidence type="ECO:0000256" key="6">
    <source>
        <dbReference type="SAM" id="Phobius"/>
    </source>
</evidence>
<feature type="transmembrane region" description="Helical" evidence="6">
    <location>
        <begin position="238"/>
        <end position="257"/>
    </location>
</feature>
<feature type="transmembrane region" description="Helical" evidence="6">
    <location>
        <begin position="162"/>
        <end position="180"/>
    </location>
</feature>
<dbReference type="GO" id="GO:0055085">
    <property type="term" value="P:transmembrane transport"/>
    <property type="evidence" value="ECO:0007669"/>
    <property type="project" value="TreeGrafter"/>
</dbReference>
<comment type="similarity">
    <text evidence="2">Belongs to the autoinducer-2 exporter (AI-2E) (TC 2.A.86) family.</text>
</comment>